<dbReference type="EMBL" id="JARKIF010000037">
    <property type="protein sequence ID" value="KAJ7609865.1"/>
    <property type="molecule type" value="Genomic_DNA"/>
</dbReference>
<evidence type="ECO:0000313" key="2">
    <source>
        <dbReference type="Proteomes" id="UP001221142"/>
    </source>
</evidence>
<comment type="caution">
    <text evidence="1">The sequence shown here is derived from an EMBL/GenBank/DDBJ whole genome shotgun (WGS) entry which is preliminary data.</text>
</comment>
<evidence type="ECO:0008006" key="3">
    <source>
        <dbReference type="Google" id="ProtNLM"/>
    </source>
</evidence>
<evidence type="ECO:0000313" key="1">
    <source>
        <dbReference type="EMBL" id="KAJ7609865.1"/>
    </source>
</evidence>
<proteinExistence type="predicted"/>
<gene>
    <name evidence="1" type="ORF">FB45DRAFT_1122481</name>
</gene>
<dbReference type="AlphaFoldDB" id="A0AAD7B4K2"/>
<dbReference type="Proteomes" id="UP001221142">
    <property type="component" value="Unassembled WGS sequence"/>
</dbReference>
<reference evidence="1" key="1">
    <citation type="submission" date="2023-03" db="EMBL/GenBank/DDBJ databases">
        <title>Massive genome expansion in bonnet fungi (Mycena s.s.) driven by repeated elements and novel gene families across ecological guilds.</title>
        <authorList>
            <consortium name="Lawrence Berkeley National Laboratory"/>
            <person name="Harder C.B."/>
            <person name="Miyauchi S."/>
            <person name="Viragh M."/>
            <person name="Kuo A."/>
            <person name="Thoen E."/>
            <person name="Andreopoulos B."/>
            <person name="Lu D."/>
            <person name="Skrede I."/>
            <person name="Drula E."/>
            <person name="Henrissat B."/>
            <person name="Morin E."/>
            <person name="Kohler A."/>
            <person name="Barry K."/>
            <person name="LaButti K."/>
            <person name="Morin E."/>
            <person name="Salamov A."/>
            <person name="Lipzen A."/>
            <person name="Mereny Z."/>
            <person name="Hegedus B."/>
            <person name="Baldrian P."/>
            <person name="Stursova M."/>
            <person name="Weitz H."/>
            <person name="Taylor A."/>
            <person name="Grigoriev I.V."/>
            <person name="Nagy L.G."/>
            <person name="Martin F."/>
            <person name="Kauserud H."/>
        </authorList>
    </citation>
    <scope>NUCLEOTIDE SEQUENCE</scope>
    <source>
        <strain evidence="1">9284</strain>
    </source>
</reference>
<keyword evidence="2" id="KW-1185">Reference proteome</keyword>
<accession>A0AAD7B4K2</accession>
<name>A0AAD7B4K2_9AGAR</name>
<sequence>MTFKDAPSPFSGSNLDNILNIAPDFILRSSDGVDFHVHKDLLKLVSGCFEGMFSFPEADNDDNDDEGGTLRRDRKPVVKVTEPKSVLHKLLLLAYPAHAPGAYSLKYKDLDDFVPLHEAAGKYQFATVQRLLDQMLSDATLVDAHPHRVFAIARLCNLPEAARAAAVATLKLEAHLVGDEFPEMKLLKWTDAHQLLTFHRDCAESAKKLLKANIEEKDNRYMTKGTRDVDGGWVTDDFQWYAWWASSGHPSSSGCGPKVEKGSFVEPAEWFAAVAARLADRLYKVPHGSSITDEHEFFTAAETEKHEACWECARRGMRDYRIFTRDLSKHINNSHKSHARQTFE</sequence>
<dbReference type="Gene3D" id="3.30.710.10">
    <property type="entry name" value="Potassium Channel Kv1.1, Chain A"/>
    <property type="match status" value="1"/>
</dbReference>
<protein>
    <recommendedName>
        <fullName evidence="3">BTB domain-containing protein</fullName>
    </recommendedName>
</protein>
<dbReference type="InterPro" id="IPR011333">
    <property type="entry name" value="SKP1/BTB/POZ_sf"/>
</dbReference>
<organism evidence="1 2">
    <name type="scientific">Roridomyces roridus</name>
    <dbReference type="NCBI Taxonomy" id="1738132"/>
    <lineage>
        <taxon>Eukaryota</taxon>
        <taxon>Fungi</taxon>
        <taxon>Dikarya</taxon>
        <taxon>Basidiomycota</taxon>
        <taxon>Agaricomycotina</taxon>
        <taxon>Agaricomycetes</taxon>
        <taxon>Agaricomycetidae</taxon>
        <taxon>Agaricales</taxon>
        <taxon>Marasmiineae</taxon>
        <taxon>Mycenaceae</taxon>
        <taxon>Roridomyces</taxon>
    </lineage>
</organism>